<dbReference type="SUPFAM" id="SSF55120">
    <property type="entry name" value="Pseudouridine synthase"/>
    <property type="match status" value="1"/>
</dbReference>
<evidence type="ECO:0000256" key="5">
    <source>
        <dbReference type="ARBA" id="ARBA00022884"/>
    </source>
</evidence>
<evidence type="ECO:0000256" key="3">
    <source>
        <dbReference type="ARBA" id="ARBA00010876"/>
    </source>
</evidence>
<dbReference type="PANTHER" id="PTHR21600:SF92">
    <property type="entry name" value="RIBOSOMAL LARGE SUBUNIT PSEUDOURIDINE SYNTHASE C"/>
    <property type="match status" value="1"/>
</dbReference>
<dbReference type="InterPro" id="IPR002942">
    <property type="entry name" value="S4_RNA-bd"/>
</dbReference>
<dbReference type="Proteomes" id="UP000738126">
    <property type="component" value="Unassembled WGS sequence"/>
</dbReference>
<accession>A0ABS1E3X0</accession>
<evidence type="ECO:0000256" key="4">
    <source>
        <dbReference type="ARBA" id="ARBA00022552"/>
    </source>
</evidence>
<sequence length="317" mass="35941">MSEPNPRVRHHEVLAEEAGQRIDNFLLRQLKGLPRSRVYRLLRRGEVRVDGGRARPTRRLRAGEVVRIPPVTQPRQAEAAAPSRGLAERLRGAVLYEDERLLVLDKPSGLAVHGGSSVGLGLIEAMRQLRQELRFLELAHRLDQETSGCLMLAKRRSTLRRLHEQLRQGRIEKRYTALLTGALQQDRRRVEAPLERLGGAPRERQVRVSEQGRQARTTFEVLRRYRRACLVDARLGTGRTHQIRVHARHLGHPVAGDDRYGDRRANAELRRSGLRRLFLHAARLQFHHPDSGEAVSVEAPLSGDLQTVLEALAAGEH</sequence>
<evidence type="ECO:0000313" key="11">
    <source>
        <dbReference type="Proteomes" id="UP000738126"/>
    </source>
</evidence>
<dbReference type="InterPro" id="IPR050188">
    <property type="entry name" value="RluA_PseudoU_synthase"/>
</dbReference>
<evidence type="ECO:0000256" key="8">
    <source>
        <dbReference type="RuleBase" id="RU362028"/>
    </source>
</evidence>
<dbReference type="CDD" id="cd02869">
    <property type="entry name" value="PseudoU_synth_RluA_like"/>
    <property type="match status" value="1"/>
</dbReference>
<keyword evidence="4" id="KW-0698">rRNA processing</keyword>
<keyword evidence="11" id="KW-1185">Reference proteome</keyword>
<dbReference type="NCBIfam" id="TIGR00005">
    <property type="entry name" value="rluA_subfam"/>
    <property type="match status" value="1"/>
</dbReference>
<dbReference type="Pfam" id="PF00849">
    <property type="entry name" value="PseudoU_synth_2"/>
    <property type="match status" value="1"/>
</dbReference>
<proteinExistence type="inferred from homology"/>
<comment type="catalytic activity">
    <reaction evidence="8">
        <text>a uridine in RNA = a pseudouridine in RNA</text>
        <dbReference type="Rhea" id="RHEA:48348"/>
        <dbReference type="Rhea" id="RHEA-COMP:12068"/>
        <dbReference type="Rhea" id="RHEA-COMP:12069"/>
        <dbReference type="ChEBI" id="CHEBI:65314"/>
        <dbReference type="ChEBI" id="CHEBI:65315"/>
    </reaction>
</comment>
<dbReference type="PROSITE" id="PS01129">
    <property type="entry name" value="PSI_RLU"/>
    <property type="match status" value="1"/>
</dbReference>
<gene>
    <name evidence="10" type="ORF">CKO13_05165</name>
</gene>
<dbReference type="InterPro" id="IPR020103">
    <property type="entry name" value="PsdUridine_synth_cat_dom_sf"/>
</dbReference>
<dbReference type="Gene3D" id="3.30.2350.10">
    <property type="entry name" value="Pseudouridine synthase"/>
    <property type="match status" value="1"/>
</dbReference>
<dbReference type="PROSITE" id="PS50889">
    <property type="entry name" value="S4"/>
    <property type="match status" value="1"/>
</dbReference>
<evidence type="ECO:0000313" key="10">
    <source>
        <dbReference type="EMBL" id="MBK1726421.1"/>
    </source>
</evidence>
<evidence type="ECO:0000259" key="9">
    <source>
        <dbReference type="SMART" id="SM00363"/>
    </source>
</evidence>
<dbReference type="SMART" id="SM00363">
    <property type="entry name" value="S4"/>
    <property type="match status" value="1"/>
</dbReference>
<dbReference type="InterPro" id="IPR036986">
    <property type="entry name" value="S4_RNA-bd_sf"/>
</dbReference>
<protein>
    <recommendedName>
        <fullName evidence="8">Pseudouridine synthase</fullName>
        <ecNumber evidence="8">5.4.99.-</ecNumber>
    </recommendedName>
</protein>
<organism evidence="10 11">
    <name type="scientific">Halorhodospira neutriphila</name>
    <dbReference type="NCBI Taxonomy" id="168379"/>
    <lineage>
        <taxon>Bacteria</taxon>
        <taxon>Pseudomonadati</taxon>
        <taxon>Pseudomonadota</taxon>
        <taxon>Gammaproteobacteria</taxon>
        <taxon>Chromatiales</taxon>
        <taxon>Ectothiorhodospiraceae</taxon>
        <taxon>Halorhodospira</taxon>
    </lineage>
</organism>
<name>A0ABS1E3X0_9GAMM</name>
<dbReference type="InterPro" id="IPR006225">
    <property type="entry name" value="PsdUridine_synth_RluC/D"/>
</dbReference>
<comment type="similarity">
    <text evidence="3 8">Belongs to the pseudouridine synthase RluA family.</text>
</comment>
<dbReference type="EC" id="5.4.99.-" evidence="8"/>
<dbReference type="Gene3D" id="3.10.290.10">
    <property type="entry name" value="RNA-binding S4 domain"/>
    <property type="match status" value="1"/>
</dbReference>
<dbReference type="EMBL" id="NRSH01000042">
    <property type="protein sequence ID" value="MBK1726421.1"/>
    <property type="molecule type" value="Genomic_DNA"/>
</dbReference>
<comment type="caution">
    <text evidence="10">The sequence shown here is derived from an EMBL/GenBank/DDBJ whole genome shotgun (WGS) entry which is preliminary data.</text>
</comment>
<dbReference type="Pfam" id="PF01479">
    <property type="entry name" value="S4"/>
    <property type="match status" value="1"/>
</dbReference>
<comment type="catalytic activity">
    <reaction evidence="1">
        <text>uridine(955/2504/2580) in 23S rRNA = pseudouridine(955/2504/2580) in 23S rRNA</text>
        <dbReference type="Rhea" id="RHEA:42528"/>
        <dbReference type="Rhea" id="RHEA-COMP:10099"/>
        <dbReference type="Rhea" id="RHEA-COMP:10100"/>
        <dbReference type="ChEBI" id="CHEBI:65314"/>
        <dbReference type="ChEBI" id="CHEBI:65315"/>
        <dbReference type="EC" id="5.4.99.24"/>
    </reaction>
</comment>
<dbReference type="PANTHER" id="PTHR21600">
    <property type="entry name" value="MITOCHONDRIAL RNA PSEUDOURIDINE SYNTHASE"/>
    <property type="match status" value="1"/>
</dbReference>
<dbReference type="CDD" id="cd00165">
    <property type="entry name" value="S4"/>
    <property type="match status" value="1"/>
</dbReference>
<evidence type="ECO:0000256" key="1">
    <source>
        <dbReference type="ARBA" id="ARBA00000381"/>
    </source>
</evidence>
<dbReference type="RefSeq" id="WP_200257574.1">
    <property type="nucleotide sequence ID" value="NZ_NRSH01000042.1"/>
</dbReference>
<feature type="domain" description="RNA-binding S4" evidence="9">
    <location>
        <begin position="20"/>
        <end position="82"/>
    </location>
</feature>
<dbReference type="SUPFAM" id="SSF55174">
    <property type="entry name" value="Alpha-L RNA-binding motif"/>
    <property type="match status" value="1"/>
</dbReference>
<evidence type="ECO:0000256" key="7">
    <source>
        <dbReference type="PROSITE-ProRule" id="PRU00182"/>
    </source>
</evidence>
<keyword evidence="6 8" id="KW-0413">Isomerase</keyword>
<dbReference type="InterPro" id="IPR006145">
    <property type="entry name" value="PsdUridine_synth_RsuA/RluA"/>
</dbReference>
<evidence type="ECO:0000256" key="2">
    <source>
        <dbReference type="ARBA" id="ARBA00002876"/>
    </source>
</evidence>
<reference evidence="10 11" key="1">
    <citation type="journal article" date="2020" name="Microorganisms">
        <title>Osmotic Adaptation and Compatible Solute Biosynthesis of Phototrophic Bacteria as Revealed from Genome Analyses.</title>
        <authorList>
            <person name="Imhoff J.F."/>
            <person name="Rahn T."/>
            <person name="Kunzel S."/>
            <person name="Keller A."/>
            <person name="Neulinger S.C."/>
        </authorList>
    </citation>
    <scope>NUCLEOTIDE SEQUENCE [LARGE SCALE GENOMIC DNA]</scope>
    <source>
        <strain evidence="10 11">DSM 15116</strain>
    </source>
</reference>
<evidence type="ECO:0000256" key="6">
    <source>
        <dbReference type="ARBA" id="ARBA00023235"/>
    </source>
</evidence>
<keyword evidence="5 7" id="KW-0694">RNA-binding</keyword>
<dbReference type="InterPro" id="IPR006224">
    <property type="entry name" value="PsdUridine_synth_RluA-like_CS"/>
</dbReference>
<comment type="function">
    <text evidence="2">Responsible for synthesis of pseudouridine from uracil at positions 955, 2504 and 2580 in 23S ribosomal RNA.</text>
</comment>